<keyword evidence="5" id="KW-1185">Reference proteome</keyword>
<keyword evidence="2" id="KW-1133">Transmembrane helix</keyword>
<feature type="transmembrane region" description="Helical" evidence="2">
    <location>
        <begin position="44"/>
        <end position="65"/>
    </location>
</feature>
<evidence type="ECO:0000313" key="3">
    <source>
        <dbReference type="EMBL" id="KAJ7730738.1"/>
    </source>
</evidence>
<keyword evidence="2" id="KW-0472">Membrane</keyword>
<dbReference type="EMBL" id="JARKIB010000157">
    <property type="protein sequence ID" value="KAJ7730739.1"/>
    <property type="molecule type" value="Genomic_DNA"/>
</dbReference>
<feature type="transmembrane region" description="Helical" evidence="2">
    <location>
        <begin position="263"/>
        <end position="284"/>
    </location>
</feature>
<evidence type="ECO:0000256" key="1">
    <source>
        <dbReference type="SAM" id="MobiDB-lite"/>
    </source>
</evidence>
<feature type="region of interest" description="Disordered" evidence="1">
    <location>
        <begin position="300"/>
        <end position="325"/>
    </location>
</feature>
<feature type="compositionally biased region" description="Polar residues" evidence="1">
    <location>
        <begin position="312"/>
        <end position="325"/>
    </location>
</feature>
<name>A0AAD7HXW9_9AGAR</name>
<keyword evidence="2" id="KW-0812">Transmembrane</keyword>
<protein>
    <submittedName>
        <fullName evidence="4">Uncharacterized protein</fullName>
    </submittedName>
</protein>
<evidence type="ECO:0000313" key="4">
    <source>
        <dbReference type="EMBL" id="KAJ7730739.1"/>
    </source>
</evidence>
<comment type="caution">
    <text evidence="4">The sequence shown here is derived from an EMBL/GenBank/DDBJ whole genome shotgun (WGS) entry which is preliminary data.</text>
</comment>
<organism evidence="4 5">
    <name type="scientific">Mycena metata</name>
    <dbReference type="NCBI Taxonomy" id="1033252"/>
    <lineage>
        <taxon>Eukaryota</taxon>
        <taxon>Fungi</taxon>
        <taxon>Dikarya</taxon>
        <taxon>Basidiomycota</taxon>
        <taxon>Agaricomycotina</taxon>
        <taxon>Agaricomycetes</taxon>
        <taxon>Agaricomycetidae</taxon>
        <taxon>Agaricales</taxon>
        <taxon>Marasmiineae</taxon>
        <taxon>Mycenaceae</taxon>
        <taxon>Mycena</taxon>
    </lineage>
</organism>
<dbReference type="EMBL" id="JARKIB010000157">
    <property type="protein sequence ID" value="KAJ7730738.1"/>
    <property type="molecule type" value="Genomic_DNA"/>
</dbReference>
<feature type="transmembrane region" description="Helical" evidence="2">
    <location>
        <begin position="235"/>
        <end position="257"/>
    </location>
</feature>
<reference evidence="4" key="1">
    <citation type="submission" date="2023-03" db="EMBL/GenBank/DDBJ databases">
        <title>Massive genome expansion in bonnet fungi (Mycena s.s.) driven by repeated elements and novel gene families across ecological guilds.</title>
        <authorList>
            <consortium name="Lawrence Berkeley National Laboratory"/>
            <person name="Harder C.B."/>
            <person name="Miyauchi S."/>
            <person name="Viragh M."/>
            <person name="Kuo A."/>
            <person name="Thoen E."/>
            <person name="Andreopoulos B."/>
            <person name="Lu D."/>
            <person name="Skrede I."/>
            <person name="Drula E."/>
            <person name="Henrissat B."/>
            <person name="Morin E."/>
            <person name="Kohler A."/>
            <person name="Barry K."/>
            <person name="LaButti K."/>
            <person name="Morin E."/>
            <person name="Salamov A."/>
            <person name="Lipzen A."/>
            <person name="Mereny Z."/>
            <person name="Hegedus B."/>
            <person name="Baldrian P."/>
            <person name="Stursova M."/>
            <person name="Weitz H."/>
            <person name="Taylor A."/>
            <person name="Grigoriev I.V."/>
            <person name="Nagy L.G."/>
            <person name="Martin F."/>
            <person name="Kauserud H."/>
        </authorList>
    </citation>
    <scope>NUCLEOTIDE SEQUENCE</scope>
    <source>
        <strain evidence="4">CBHHK182m</strain>
    </source>
</reference>
<evidence type="ECO:0000256" key="2">
    <source>
        <dbReference type="SAM" id="Phobius"/>
    </source>
</evidence>
<feature type="transmembrane region" description="Helical" evidence="2">
    <location>
        <begin position="77"/>
        <end position="99"/>
    </location>
</feature>
<sequence length="360" mass="38872">MGSEAGIKCGYGALLRADCSSPLAALRFKMHDTSLNMSALMSSWVAAVLYGISIVLYVCCVRVLYHRGFSGFNRVLIVMATLQFLIATGHNITCLVQLIRGFITNGDIPNGPFIYFLDMALSEHVAQEALYITNSLLGDAILIWRLYIVWNGNWWLCGPFVMLVGATTICGYIAISHLAHFTPVDPVFLATLGNWILSTWSLSFVTQVSATLLIAYKIWASTAWGLRSSSSHMKVLWLVVESGAIYSFATAILLGLYASKANAGAIVGGALGQISCLVPTSIIVRIGFVGTSASTVGSFPSFRAAPRPPPQGSQTSGTITQGADTDTTQEIHLTDMVYEDRFKNSDLTDVEKGNSFLRGV</sequence>
<accession>A0AAD7HXW9</accession>
<feature type="transmembrane region" description="Helical" evidence="2">
    <location>
        <begin position="154"/>
        <end position="175"/>
    </location>
</feature>
<feature type="transmembrane region" description="Helical" evidence="2">
    <location>
        <begin position="195"/>
        <end position="215"/>
    </location>
</feature>
<proteinExistence type="predicted"/>
<gene>
    <name evidence="3" type="ORF">B0H16DRAFT_1584769</name>
    <name evidence="4" type="ORF">B0H16DRAFT_1584775</name>
</gene>
<dbReference type="Proteomes" id="UP001215598">
    <property type="component" value="Unassembled WGS sequence"/>
</dbReference>
<evidence type="ECO:0000313" key="5">
    <source>
        <dbReference type="Proteomes" id="UP001215598"/>
    </source>
</evidence>
<feature type="transmembrane region" description="Helical" evidence="2">
    <location>
        <begin position="129"/>
        <end position="147"/>
    </location>
</feature>
<dbReference type="AlphaFoldDB" id="A0AAD7HXW9"/>